<dbReference type="SMART" id="SM00450">
    <property type="entry name" value="RHOD"/>
    <property type="match status" value="1"/>
</dbReference>
<comment type="catalytic activity">
    <reaction evidence="8 10">
        <text>O-phospho-L-tyrosyl-[protein] + H2O = L-tyrosyl-[protein] + phosphate</text>
        <dbReference type="Rhea" id="RHEA:10684"/>
        <dbReference type="Rhea" id="RHEA-COMP:10136"/>
        <dbReference type="Rhea" id="RHEA-COMP:20101"/>
        <dbReference type="ChEBI" id="CHEBI:15377"/>
        <dbReference type="ChEBI" id="CHEBI:43474"/>
        <dbReference type="ChEBI" id="CHEBI:46858"/>
        <dbReference type="ChEBI" id="CHEBI:61978"/>
        <dbReference type="EC" id="3.1.3.48"/>
    </reaction>
</comment>
<dbReference type="GO" id="GO:0051301">
    <property type="term" value="P:cell division"/>
    <property type="evidence" value="ECO:0007669"/>
    <property type="project" value="UniProtKB-UniRule"/>
</dbReference>
<feature type="region of interest" description="Disordered" evidence="11">
    <location>
        <begin position="162"/>
        <end position="229"/>
    </location>
</feature>
<gene>
    <name evidence="13" type="ORF">SISSUDRAFT_977011</name>
</gene>
<evidence type="ECO:0000256" key="2">
    <source>
        <dbReference type="ARBA" id="ARBA00013064"/>
    </source>
</evidence>
<evidence type="ECO:0000256" key="6">
    <source>
        <dbReference type="ARBA" id="ARBA00022912"/>
    </source>
</evidence>
<keyword evidence="14" id="KW-1185">Reference proteome</keyword>
<evidence type="ECO:0000256" key="10">
    <source>
        <dbReference type="RuleBase" id="RU368028"/>
    </source>
</evidence>
<dbReference type="GO" id="GO:0004725">
    <property type="term" value="F:protein tyrosine phosphatase activity"/>
    <property type="evidence" value="ECO:0007669"/>
    <property type="project" value="UniProtKB-UniRule"/>
</dbReference>
<evidence type="ECO:0000256" key="9">
    <source>
        <dbReference type="ARBA" id="ARBA00067190"/>
    </source>
</evidence>
<dbReference type="GO" id="GO:0110032">
    <property type="term" value="P:positive regulation of G2/MI transition of meiotic cell cycle"/>
    <property type="evidence" value="ECO:0007669"/>
    <property type="project" value="TreeGrafter"/>
</dbReference>
<dbReference type="GO" id="GO:0010971">
    <property type="term" value="P:positive regulation of G2/M transition of mitotic cell cycle"/>
    <property type="evidence" value="ECO:0007669"/>
    <property type="project" value="TreeGrafter"/>
</dbReference>
<dbReference type="SUPFAM" id="SSF52821">
    <property type="entry name" value="Rhodanese/Cell cycle control phosphatase"/>
    <property type="match status" value="1"/>
</dbReference>
<feature type="compositionally biased region" description="Basic and acidic residues" evidence="11">
    <location>
        <begin position="578"/>
        <end position="587"/>
    </location>
</feature>
<evidence type="ECO:0000256" key="1">
    <source>
        <dbReference type="ARBA" id="ARBA00011065"/>
    </source>
</evidence>
<reference evidence="13 14" key="1">
    <citation type="journal article" date="2016" name="Mol. Biol. Evol.">
        <title>Comparative Genomics of Early-Diverging Mushroom-Forming Fungi Provides Insights into the Origins of Lignocellulose Decay Capabilities.</title>
        <authorList>
            <person name="Nagy L.G."/>
            <person name="Riley R."/>
            <person name="Tritt A."/>
            <person name="Adam C."/>
            <person name="Daum C."/>
            <person name="Floudas D."/>
            <person name="Sun H."/>
            <person name="Yadav J.S."/>
            <person name="Pangilinan J."/>
            <person name="Larsson K.H."/>
            <person name="Matsuura K."/>
            <person name="Barry K."/>
            <person name="Labutti K."/>
            <person name="Kuo R."/>
            <person name="Ohm R.A."/>
            <person name="Bhattacharya S.S."/>
            <person name="Shirouzu T."/>
            <person name="Yoshinaga Y."/>
            <person name="Martin F.M."/>
            <person name="Grigoriev I.V."/>
            <person name="Hibbett D.S."/>
        </authorList>
    </citation>
    <scope>NUCLEOTIDE SEQUENCE [LARGE SCALE GENOMIC DNA]</scope>
    <source>
        <strain evidence="13 14">HHB10207 ss-3</strain>
    </source>
</reference>
<evidence type="ECO:0000313" key="13">
    <source>
        <dbReference type="EMBL" id="KZT44189.1"/>
    </source>
</evidence>
<dbReference type="GO" id="GO:0005634">
    <property type="term" value="C:nucleus"/>
    <property type="evidence" value="ECO:0007669"/>
    <property type="project" value="TreeGrafter"/>
</dbReference>
<evidence type="ECO:0000313" key="14">
    <source>
        <dbReference type="Proteomes" id="UP000076798"/>
    </source>
</evidence>
<feature type="region of interest" description="Disordered" evidence="11">
    <location>
        <begin position="55"/>
        <end position="99"/>
    </location>
</feature>
<dbReference type="EC" id="3.1.3.48" evidence="2 10"/>
<evidence type="ECO:0000256" key="8">
    <source>
        <dbReference type="ARBA" id="ARBA00051722"/>
    </source>
</evidence>
<protein>
    <recommendedName>
        <fullName evidence="9 10">M-phase inducer phosphatase</fullName>
        <ecNumber evidence="2 10">3.1.3.48</ecNumber>
    </recommendedName>
</protein>
<evidence type="ECO:0000256" key="3">
    <source>
        <dbReference type="ARBA" id="ARBA00022618"/>
    </source>
</evidence>
<dbReference type="PANTHER" id="PTHR10828">
    <property type="entry name" value="M-PHASE INDUCER PHOSPHATASE DUAL SPECIFICITY PHOSPHATASE CDC25"/>
    <property type="match status" value="1"/>
</dbReference>
<sequence length="621" mass="67195">MSLFVPPNAPKRITRPRDELDDFLTSDLEVSFASSISLNSPPRSTRNVLASFSPMDMDMDVSPAPKPVKTRPRARTFGRDILNAPSEASPIASLSDKRSVGSRKGLQRAALPTFWLQSQSPIPATPPEEVSLDDAMEVDSPGSQPFASAIPAVSLEAHFLDSQSPAPVSRKRRSASPEHTLSSSPPSSPSQRKFERFASGTVFPPRKPRRPTISALIPPQKIQAESSQGACSAYPILSPAETTREHPSGLPPTRRAFSAMIAPGPSFMDESLSSDDSFIGSSPAGAYAKRHEAKVIRRCDGTDDFRRADGVTALRVREQQSSPKVGLPPFGSEAQGKILPCFAVKDDGLMRITGETLNDLIDGRFNSQIADYKVIDCRFDYEYAGGHIPGAINVSSTAAIDELLLSRNLPEPSSSGDGKPGKTVLVFHCEFSVMRAPTIAKHLRSSDRNLNNHIYPRVHYPEVYILAGGYSQYFQEQGHRCEPRSYVCMDDPSHSRVRDSDLDTFRKAKWGRTRSYTYGEAGSRTSSSFSSNQRNTAPTGGGVGPLFAAANAARSRRGGVTGPPPALGLTTLSENCDPDARSSDDHLGGSPCPPPSKVGGMKTISSFRPLDRTTSYGARMR</sequence>
<keyword evidence="7 10" id="KW-0131">Cell cycle</keyword>
<feature type="domain" description="Rhodanese" evidence="12">
    <location>
        <begin position="368"/>
        <end position="482"/>
    </location>
</feature>
<dbReference type="GO" id="GO:0004792">
    <property type="term" value="F:thiosulfate-cyanide sulfurtransferase activity"/>
    <property type="evidence" value="ECO:0007669"/>
    <property type="project" value="InterPro"/>
</dbReference>
<keyword evidence="3 10" id="KW-0132">Cell division</keyword>
<dbReference type="STRING" id="1314776.A0A166IY33"/>
<comment type="similarity">
    <text evidence="1 10">Belongs to the MPI phosphatase family.</text>
</comment>
<dbReference type="InterPro" id="IPR001763">
    <property type="entry name" value="Rhodanese-like_dom"/>
</dbReference>
<dbReference type="OrthoDB" id="26523at2759"/>
<proteinExistence type="inferred from homology"/>
<keyword evidence="4 10" id="KW-0498">Mitosis</keyword>
<dbReference type="AlphaFoldDB" id="A0A166IY33"/>
<evidence type="ECO:0000259" key="12">
    <source>
        <dbReference type="PROSITE" id="PS50206"/>
    </source>
</evidence>
<dbReference type="Proteomes" id="UP000076798">
    <property type="component" value="Unassembled WGS sequence"/>
</dbReference>
<feature type="region of interest" description="Disordered" evidence="11">
    <location>
        <begin position="518"/>
        <end position="621"/>
    </location>
</feature>
<dbReference type="Pfam" id="PF00581">
    <property type="entry name" value="Rhodanese"/>
    <property type="match status" value="1"/>
</dbReference>
<accession>A0A166IY33</accession>
<dbReference type="GO" id="GO:0000086">
    <property type="term" value="P:G2/M transition of mitotic cell cycle"/>
    <property type="evidence" value="ECO:0007669"/>
    <property type="project" value="TreeGrafter"/>
</dbReference>
<evidence type="ECO:0000256" key="4">
    <source>
        <dbReference type="ARBA" id="ARBA00022776"/>
    </source>
</evidence>
<name>A0A166IY33_9AGAM</name>
<evidence type="ECO:0000256" key="7">
    <source>
        <dbReference type="ARBA" id="ARBA00023306"/>
    </source>
</evidence>
<dbReference type="PANTHER" id="PTHR10828:SF17">
    <property type="entry name" value="PROTEIN-TYROSINE-PHOSPHATASE"/>
    <property type="match status" value="1"/>
</dbReference>
<dbReference type="Gene3D" id="3.40.250.10">
    <property type="entry name" value="Rhodanese-like domain"/>
    <property type="match status" value="1"/>
</dbReference>
<dbReference type="PROSITE" id="PS00380">
    <property type="entry name" value="RHODANESE_1"/>
    <property type="match status" value="1"/>
</dbReference>
<keyword evidence="6 10" id="KW-0904">Protein phosphatase</keyword>
<dbReference type="CDD" id="cd01530">
    <property type="entry name" value="Cdc25"/>
    <property type="match status" value="1"/>
</dbReference>
<dbReference type="EMBL" id="KV428005">
    <property type="protein sequence ID" value="KZT44189.1"/>
    <property type="molecule type" value="Genomic_DNA"/>
</dbReference>
<dbReference type="PRINTS" id="PR00716">
    <property type="entry name" value="MPIPHPHTASE"/>
</dbReference>
<organism evidence="13 14">
    <name type="scientific">Sistotremastrum suecicum HHB10207 ss-3</name>
    <dbReference type="NCBI Taxonomy" id="1314776"/>
    <lineage>
        <taxon>Eukaryota</taxon>
        <taxon>Fungi</taxon>
        <taxon>Dikarya</taxon>
        <taxon>Basidiomycota</taxon>
        <taxon>Agaricomycotina</taxon>
        <taxon>Agaricomycetes</taxon>
        <taxon>Sistotremastrales</taxon>
        <taxon>Sistotremastraceae</taxon>
        <taxon>Sistotremastrum</taxon>
    </lineage>
</organism>
<dbReference type="FunFam" id="3.40.250.10:FF:000021">
    <property type="entry name" value="M-phase inducer phosphatase cdc-25.2"/>
    <property type="match status" value="1"/>
</dbReference>
<dbReference type="InterPro" id="IPR036873">
    <property type="entry name" value="Rhodanese-like_dom_sf"/>
</dbReference>
<evidence type="ECO:0000256" key="11">
    <source>
        <dbReference type="SAM" id="MobiDB-lite"/>
    </source>
</evidence>
<feature type="compositionally biased region" description="Polar residues" evidence="11">
    <location>
        <begin position="612"/>
        <end position="621"/>
    </location>
</feature>
<dbReference type="InterPro" id="IPR001307">
    <property type="entry name" value="Thiosulphate_STrfase_CS"/>
</dbReference>
<dbReference type="InterPro" id="IPR000751">
    <property type="entry name" value="MPI_Phosphatase"/>
</dbReference>
<dbReference type="GO" id="GO:0005737">
    <property type="term" value="C:cytoplasm"/>
    <property type="evidence" value="ECO:0007669"/>
    <property type="project" value="TreeGrafter"/>
</dbReference>
<comment type="function">
    <text evidence="10">Tyrosine protein phosphatase which functions as a dosage-dependent inducer of mitotic progression.</text>
</comment>
<keyword evidence="5 10" id="KW-0378">Hydrolase</keyword>
<dbReference type="PROSITE" id="PS50206">
    <property type="entry name" value="RHODANESE_3"/>
    <property type="match status" value="1"/>
</dbReference>
<evidence type="ECO:0000256" key="5">
    <source>
        <dbReference type="ARBA" id="ARBA00022801"/>
    </source>
</evidence>